<proteinExistence type="predicted"/>
<organism evidence="2 3">
    <name type="scientific">Cetraspora pellucida</name>
    <dbReference type="NCBI Taxonomy" id="1433469"/>
    <lineage>
        <taxon>Eukaryota</taxon>
        <taxon>Fungi</taxon>
        <taxon>Fungi incertae sedis</taxon>
        <taxon>Mucoromycota</taxon>
        <taxon>Glomeromycotina</taxon>
        <taxon>Glomeromycetes</taxon>
        <taxon>Diversisporales</taxon>
        <taxon>Gigasporaceae</taxon>
        <taxon>Cetraspora</taxon>
    </lineage>
</organism>
<reference evidence="2" key="1">
    <citation type="submission" date="2021-06" db="EMBL/GenBank/DDBJ databases">
        <authorList>
            <person name="Kallberg Y."/>
            <person name="Tangrot J."/>
            <person name="Rosling A."/>
        </authorList>
    </citation>
    <scope>NUCLEOTIDE SEQUENCE</scope>
    <source>
        <strain evidence="2">FL966</strain>
    </source>
</reference>
<sequence>MLLEQNNNTSTHNEEVIEVNTHNEEVFETSTCNEDNIQTTTRDKELFQESAAFCQQYQDFKKKIGLYSKEKLANIRPEQEPHTGSSANKEENLYLQDDASITD</sequence>
<evidence type="ECO:0000313" key="2">
    <source>
        <dbReference type="EMBL" id="CAG8777552.1"/>
    </source>
</evidence>
<name>A0A9N9JGK5_9GLOM</name>
<dbReference type="AlphaFoldDB" id="A0A9N9JGK5"/>
<keyword evidence="3" id="KW-1185">Reference proteome</keyword>
<feature type="compositionally biased region" description="Polar residues" evidence="1">
    <location>
        <begin position="1"/>
        <end position="11"/>
    </location>
</feature>
<dbReference type="Proteomes" id="UP000789759">
    <property type="component" value="Unassembled WGS sequence"/>
</dbReference>
<feature type="region of interest" description="Disordered" evidence="1">
    <location>
        <begin position="1"/>
        <end position="34"/>
    </location>
</feature>
<comment type="caution">
    <text evidence="2">The sequence shown here is derived from an EMBL/GenBank/DDBJ whole genome shotgun (WGS) entry which is preliminary data.</text>
</comment>
<accession>A0A9N9JGK5</accession>
<evidence type="ECO:0000313" key="3">
    <source>
        <dbReference type="Proteomes" id="UP000789759"/>
    </source>
</evidence>
<feature type="region of interest" description="Disordered" evidence="1">
    <location>
        <begin position="75"/>
        <end position="103"/>
    </location>
</feature>
<evidence type="ECO:0000256" key="1">
    <source>
        <dbReference type="SAM" id="MobiDB-lite"/>
    </source>
</evidence>
<protein>
    <submittedName>
        <fullName evidence="2">6390_t:CDS:1</fullName>
    </submittedName>
</protein>
<dbReference type="EMBL" id="CAJVQA010023228">
    <property type="protein sequence ID" value="CAG8777552.1"/>
    <property type="molecule type" value="Genomic_DNA"/>
</dbReference>
<gene>
    <name evidence="2" type="ORF">CPELLU_LOCUS16207</name>
</gene>
<feature type="non-terminal residue" evidence="2">
    <location>
        <position position="103"/>
    </location>
</feature>